<dbReference type="RefSeq" id="WP_264790594.1">
    <property type="nucleotide sequence ID" value="NZ_AP026867.1"/>
</dbReference>
<evidence type="ECO:0008006" key="3">
    <source>
        <dbReference type="Google" id="ProtNLM"/>
    </source>
</evidence>
<gene>
    <name evidence="1" type="ORF">AsAng_0062200</name>
</gene>
<dbReference type="Gene3D" id="2.60.40.4070">
    <property type="match status" value="1"/>
</dbReference>
<proteinExistence type="predicted"/>
<protein>
    <recommendedName>
        <fullName evidence="3">T9SS C-terminal target domain-containing protein</fullName>
    </recommendedName>
</protein>
<sequence length="1372" mass="153616">MNKQLFFIILVTYLLAGAWDLEARDYVDKNNPQRAKKNAGYRMSCTQSISEEDLDINNVRARLRAGGDMWWDGNETARYIVPNVDPGSGEPEVSALFAGGIWLGAYDGGGNLILAAQTYRNKGNDYWSGPLDTASGTINKSDCARWDEHFTVYGKEIDALRMDYLDPLSPGVDNEPSKGLLGWPAKGNPNFLKIHGFDIRDYDQDLAPFIDINKDGKYNPWDGDHPIIEVTGCAKDDYNNPVYADQMTWWVYNDNGNLHTQTNGSPMKMEVQALAFGYSTTDAVNNMTFYRYKLLNRNSLPLHKTYFSLWTDPDLGCSDDDYIGCDTVTGMGYVYNEDAEDDNPCGSGAASYGTDIPALGVDYFKGPLDSAGNEIGLSGFQYYINSSDNAIGNPETAIQHYRLMSGYWLNDVPVTIGGNGYNNLDPNAVPTRFVFPSFPNESGGNTWSMCTEGVVGADNRFLHTSGPFVLQPGATNEMISGVVWVPSVVYPCPSLSRLVEADELAQNLFDDCFKITNGPDAPNMDIIEMDKELVLNLNYLSGHENLAYSETSSKLRSHASAGLDTTYDFQGYKVYQVKGPNVSVTELDNENKARLIYQCDVEDDISTIINWEEFKNEQTNIEAHTPVIKVEGENKGIKHTFRILEDEFAQGGKDLINHKPYYFCVVAYAHNEYKKFDVTTQKGQVEAYLQGRRNFRIYTGIPRMNAPEYSGVSLQAEYGDQPQITRLDGQGVGTNEFLRIANLEEIESKVLAGEHVEQIVYNEGNAPVKVKVVDPLRVPKGTFNIHVCDQKYNWLYDSNTKSYIPQPANAVHLSDSIYWVISDLNDPTTVWSSYQTMDWNYEQYIPELGISVSLEQKDKPSHNGAVGLIGTEIIYEDSITYGKWYEGLMDGEGIFNLLKTGGNEDDHIFDPEQKYSEAIGGWYPFMLCDAEYRPNEPYLSLGNIYSHGARFRNDTTKADGFTLELFNKVQGKVRDTLLSALNNVNIVMTDNREDWSRCIVVETANYYHGGGFLGSVSPNWKVPSKRRQMEWKGSVSNFGSYPVYPSRNKDMSIDHNSVGMSWFPGYAYDVETGQRLNIFFGENSLYNGSVLEETVNPGCNTGDDMIFNPTNVKQTGGISFDEKVQFLQNVQGGQHIIYVTDLPYDSCKSVLAEFDKVPATSFFSKDNVIYQSMHITWASMAVPTIMKGDYGEEPPTKATIKLRVQRPFSIETGTFQNLGYPLYQFSLDGFAPTKEEHKTAVSALDLMRVVPNPYYAYSDYEITEADNVVKITNIPAKCNIRIYSLDGRFVREFKVAQGYNNPSKNGIARIGQGYEGPTADNQIMTSVDWDLKNYAAVPVAAGVYLVHIKVDGVGTKVLKSFIINRALDAQRL</sequence>
<keyword evidence="2" id="KW-1185">Reference proteome</keyword>
<name>A0A915YM25_9BACT</name>
<evidence type="ECO:0000313" key="2">
    <source>
        <dbReference type="Proteomes" id="UP001060919"/>
    </source>
</evidence>
<dbReference type="Proteomes" id="UP001060919">
    <property type="component" value="Chromosome"/>
</dbReference>
<accession>A0A915YM25</accession>
<dbReference type="EMBL" id="AP026867">
    <property type="protein sequence ID" value="BDS15436.1"/>
    <property type="molecule type" value="Genomic_DNA"/>
</dbReference>
<evidence type="ECO:0000313" key="1">
    <source>
        <dbReference type="EMBL" id="BDS15436.1"/>
    </source>
</evidence>
<organism evidence="1 2">
    <name type="scientific">Aureispira anguillae</name>
    <dbReference type="NCBI Taxonomy" id="2864201"/>
    <lineage>
        <taxon>Bacteria</taxon>
        <taxon>Pseudomonadati</taxon>
        <taxon>Bacteroidota</taxon>
        <taxon>Saprospiria</taxon>
        <taxon>Saprospirales</taxon>
        <taxon>Saprospiraceae</taxon>
        <taxon>Aureispira</taxon>
    </lineage>
</organism>
<reference evidence="1" key="1">
    <citation type="submission" date="2022-09" db="EMBL/GenBank/DDBJ databases">
        <title>Aureispira anguillicida sp. nov., isolated from Leptocephalus of Japanese eel Anguilla japonica.</title>
        <authorList>
            <person name="Yuasa K."/>
            <person name="Mekata T."/>
            <person name="Ikunari K."/>
        </authorList>
    </citation>
    <scope>NUCLEOTIDE SEQUENCE</scope>
    <source>
        <strain evidence="1">EL160426</strain>
    </source>
</reference>
<dbReference type="KEGG" id="aup:AsAng_0062200"/>